<feature type="compositionally biased region" description="Polar residues" evidence="2">
    <location>
        <begin position="1375"/>
        <end position="1386"/>
    </location>
</feature>
<dbReference type="STRING" id="1754191.A0A1Y1V708"/>
<dbReference type="Proteomes" id="UP000193719">
    <property type="component" value="Unassembled WGS sequence"/>
</dbReference>
<feature type="region of interest" description="Disordered" evidence="2">
    <location>
        <begin position="1086"/>
        <end position="1142"/>
    </location>
</feature>
<feature type="compositionally biased region" description="Basic and acidic residues" evidence="2">
    <location>
        <begin position="765"/>
        <end position="783"/>
    </location>
</feature>
<protein>
    <recommendedName>
        <fullName evidence="5">Centrosomal protein of 131 kDa</fullName>
    </recommendedName>
</protein>
<keyword evidence="1" id="KW-0175">Coiled coil</keyword>
<feature type="compositionally biased region" description="Basic and acidic residues" evidence="2">
    <location>
        <begin position="832"/>
        <end position="844"/>
    </location>
</feature>
<feature type="region of interest" description="Disordered" evidence="2">
    <location>
        <begin position="518"/>
        <end position="629"/>
    </location>
</feature>
<evidence type="ECO:0000313" key="3">
    <source>
        <dbReference type="EMBL" id="ORX48635.1"/>
    </source>
</evidence>
<reference evidence="3 4" key="2">
    <citation type="submission" date="2016-08" db="EMBL/GenBank/DDBJ databases">
        <title>Pervasive Adenine N6-methylation of Active Genes in Fungi.</title>
        <authorList>
            <consortium name="DOE Joint Genome Institute"/>
            <person name="Mondo S.J."/>
            <person name="Dannebaum R.O."/>
            <person name="Kuo R.C."/>
            <person name="Labutti K."/>
            <person name="Haridas S."/>
            <person name="Kuo A."/>
            <person name="Salamov A."/>
            <person name="Ahrendt S.R."/>
            <person name="Lipzen A."/>
            <person name="Sullivan W."/>
            <person name="Andreopoulos W.B."/>
            <person name="Clum A."/>
            <person name="Lindquist E."/>
            <person name="Daum C."/>
            <person name="Ramamoorthy G.K."/>
            <person name="Gryganskyi A."/>
            <person name="Culley D."/>
            <person name="Magnuson J.K."/>
            <person name="James T.Y."/>
            <person name="O'Malley M.A."/>
            <person name="Stajich J.E."/>
            <person name="Spatafora J.W."/>
            <person name="Visel A."/>
            <person name="Grigoriev I.V."/>
        </authorList>
    </citation>
    <scope>NUCLEOTIDE SEQUENCE [LARGE SCALE GENOMIC DNA]</scope>
    <source>
        <strain evidence="4">finn</strain>
    </source>
</reference>
<feature type="compositionally biased region" description="Basic and acidic residues" evidence="2">
    <location>
        <begin position="584"/>
        <end position="612"/>
    </location>
</feature>
<dbReference type="GO" id="GO:0005929">
    <property type="term" value="C:cilium"/>
    <property type="evidence" value="ECO:0007669"/>
    <property type="project" value="GOC"/>
</dbReference>
<feature type="region of interest" description="Disordered" evidence="2">
    <location>
        <begin position="816"/>
        <end position="869"/>
    </location>
</feature>
<evidence type="ECO:0000256" key="1">
    <source>
        <dbReference type="SAM" id="Coils"/>
    </source>
</evidence>
<feature type="compositionally biased region" description="Polar residues" evidence="2">
    <location>
        <begin position="1403"/>
        <end position="1416"/>
    </location>
</feature>
<gene>
    <name evidence="3" type="ORF">BCR36DRAFT_584197</name>
</gene>
<comment type="caution">
    <text evidence="3">The sequence shown here is derived from an EMBL/GenBank/DDBJ whole genome shotgun (WGS) entry which is preliminary data.</text>
</comment>
<accession>A0A1Y1V708</accession>
<feature type="compositionally biased region" description="Low complexity" evidence="2">
    <location>
        <begin position="784"/>
        <end position="794"/>
    </location>
</feature>
<evidence type="ECO:0008006" key="5">
    <source>
        <dbReference type="Google" id="ProtNLM"/>
    </source>
</evidence>
<proteinExistence type="predicted"/>
<dbReference type="OrthoDB" id="197735at2759"/>
<feature type="coiled-coil region" evidence="1">
    <location>
        <begin position="1958"/>
        <end position="2118"/>
    </location>
</feature>
<dbReference type="PANTHER" id="PTHR31540">
    <property type="entry name" value="CENTROSOMAL PROTEIN OF 131 KDA"/>
    <property type="match status" value="1"/>
</dbReference>
<sequence length="2345" mass="271032">MDNKLGILQGVSLSHPSTSLDKKYENLNNNTLYFNKNKNNSKQYTKNNNSIKTLSKLKKSSIPLKRSNSSSQLFLQSTKNKTILEKKRASSAKTNRNKTSSNYVFQTPWEPNEIKSKLSKNIIQNNFIDETDNSITLDFNISEEDLIKNESMPFLNSDFQNFNPNEITFPENLNEEWNKIKQNKDIVSKIENLSKLLFSDYDKDTSSLSSQLQLENDSNELHSQSIHEKNENIILNDINNENNNVNLLVNVNSNSELNLMDALQPNSINGKNDALFKFPSNNENENNQIIDDKIEDNIYNHSSLKETEMTIKQLDYLINNQKLNNENSDISNTNFTDNQSNTFVSDIINNNNIDFDIDIWNKLSPSFIKHLNHCAEVIQRWYRFQSKRKKILNNKKREILSSLDIHNHITGKNTTDLITQDINIKENDSNTKSKINKIEEKKEFKKIENKNIDTKINININKNQINNNNNNIDIDIIKENNINKEDIKNEDINYDNDYESEFEEYEGDENGNDSLIKIENNEGDENGNDSLIKIDENNERDENGNDSLIKIDENNERDENGNDSLIKIDENNERDEYGDNSLIKTEEKNERNENGDDNLIKIEKNKENDSNKVIDANMNEKNNKTSKNCQNQETTYNDIENKSNTIHHDNFNVNNNLETSLSINNKEDNNKNIDSSGEKHENLKKIVIKDNKENIKSEYSGNFISNIDQISVVESDIVSEVELDDVINRLKCSDRNVSNQKIVINGTIGLNIEECGIPKIDEETVKSESSINDKKNEAKDKKQNNSLTNVSMNNNKYHIEQEDVLLNNSNNKFNYSKNNTIENGNSNADFDDSNKKEILPDKKTNSNYDGLRADEQKSTSRPQSASRSSIIETLKELRNINKSFKKLKEDNDIESLISLEDLNNLNKSKESDNTIKSVAEKSNKVDTSIKIDDEENKKNNILQKKDVALNNIPITQEIGNMSNKDNFKLNNNISAEGLVLKKENDNNNSLKNYNNTKDELLLTEKEEIKNENDLFNSKDTEIVFDNKLNKEKDVSLEDTDEKDQNNTNYPTTNDNIKNNINNTNKDITIFNKEDTLPMKEELMEIGNNNKTNKKNEDQSNKNNNNDDDNDNNIINGNNNDDDNNDNDNDNNGNGNDNINKSHSESIDKTLINNNSKLLLSPQKKSNINNATKLTTNKLKNSLKLTKNGKIASPLMEKNGKKIEKEASSLKPLSKETQTKQYFIEKEIKKKIVGRVDSNIKGKLEKTAGNNIPLSTATHSSGTLNKRLKASTLKSSIDIKHKENTANTKESQQNISTPSSANKIFTKKDLLRKRIYNEKLKSTSFIKSLSKDTTPTKKGDIKSDIKNKVDHTLHKSNLTNGIKKENNLIKIPNDRLSPSNSMISKVSDSPKKKTTTNKKEATVNLKQETTKSVNSNNDPKKIKKEKDKKIEEKTKTIEEINTKISVLENKINQLEECESIIGNKEHNKEFDQHKKRKEKEKGKSTEIISNIRNSLDKKEDIGKEKLIEKTKEEQLQNQIFSNNTQKNEISSSISQKTKISGSNEPYVFTDNTTKDEKMDINFDKKDGMMIKSESTEYNISNKDKIILDSYKNLGKPSSMNNNSDNNNNNNGSGRIPGSPIKSLNSDVVFPSLVDNQGKKIHDNLIQSKIIDDAQLSDEDKIFNKISTITSSLDYKNDSLTKITNDFTIGVNGHLNLINSNGNNSTSDDLNHFSSNSPTVTATADQTSKRIDRILDYLKSVGNNSFEMLSETITDKSSVKSDFDLMDSVSKYNGSTVGTMINSRMSDTESIYSLYNKDKKDNTVEVFDGVKSKIITQQMEIEEKTRSLDFLKKELKKLKDTLKDQTVQYRKDIKSKLSLQRKEYETIIKRHLSFVDKLLGEKEQLTTKCQNLGDEVKNMEKMYKHKIKELEEHHTRDIKQQKELWQASEKLRRDKWIQTKEKQIKDNTIKGLEPEIQKMLSQHKLQIKQLEESYQEKLIKEKQLILDQHQHQMEQLRDKISSERQRACEEEREFSRQRYMKQLERDEMEFQQNKRKLIMEMEEEKTIIVNQLKQEKKKEEEKLLKEIDELKKRISDIKTKNEESISELNRKNIKEINNIKEKMEIEKQEWQNLMIQKNEKELHQKEKIIKEKYMSERDAEIEMVIQRLESETNSSTSDITRQHRIEIEKLKAENADEIKKLRDEHNLSLDKIIEIQEKMKSIENEKRQIQKELIRSQHESTIMEQQLQSQKQELNRLKVSKDALSDMIREEFKSQLELSKSNIEILNEQLNSQKAQTELLKKKNQQDIENINKEKEMALQLVEEKVHQALATKDEIILKLKENIDELTLRNKYLEGMIEKQRIELLS</sequence>
<feature type="compositionally biased region" description="Low complexity" evidence="2">
    <location>
        <begin position="859"/>
        <end position="869"/>
    </location>
</feature>
<organism evidence="3 4">
    <name type="scientific">Piromyces finnis</name>
    <dbReference type="NCBI Taxonomy" id="1754191"/>
    <lineage>
        <taxon>Eukaryota</taxon>
        <taxon>Fungi</taxon>
        <taxon>Fungi incertae sedis</taxon>
        <taxon>Chytridiomycota</taxon>
        <taxon>Chytridiomycota incertae sedis</taxon>
        <taxon>Neocallimastigomycetes</taxon>
        <taxon>Neocallimastigales</taxon>
        <taxon>Neocallimastigaceae</taxon>
        <taxon>Piromyces</taxon>
    </lineage>
</organism>
<dbReference type="InterPro" id="IPR030465">
    <property type="entry name" value="CEP131"/>
</dbReference>
<feature type="coiled-coil region" evidence="1">
    <location>
        <begin position="2162"/>
        <end position="2299"/>
    </location>
</feature>
<dbReference type="GO" id="GO:0035735">
    <property type="term" value="P:intraciliary transport involved in cilium assembly"/>
    <property type="evidence" value="ECO:0007669"/>
    <property type="project" value="InterPro"/>
</dbReference>
<feature type="compositionally biased region" description="Basic and acidic residues" evidence="2">
    <location>
        <begin position="532"/>
        <end position="577"/>
    </location>
</feature>
<evidence type="ECO:0000313" key="4">
    <source>
        <dbReference type="Proteomes" id="UP000193719"/>
    </source>
</evidence>
<feature type="region of interest" description="Disordered" evidence="2">
    <location>
        <begin position="1034"/>
        <end position="1061"/>
    </location>
</feature>
<keyword evidence="4" id="KW-1185">Reference proteome</keyword>
<dbReference type="EMBL" id="MCFH01000026">
    <property type="protein sequence ID" value="ORX48635.1"/>
    <property type="molecule type" value="Genomic_DNA"/>
</dbReference>
<feature type="compositionally biased region" description="Low complexity" evidence="2">
    <location>
        <begin position="1051"/>
        <end position="1061"/>
    </location>
</feature>
<feature type="compositionally biased region" description="Basic and acidic residues" evidence="2">
    <location>
        <begin position="1417"/>
        <end position="1426"/>
    </location>
</feature>
<feature type="coiled-coil region" evidence="1">
    <location>
        <begin position="1819"/>
        <end position="1900"/>
    </location>
</feature>
<feature type="region of interest" description="Disordered" evidence="2">
    <location>
        <begin position="1370"/>
        <end position="1426"/>
    </location>
</feature>
<reference evidence="3 4" key="1">
    <citation type="submission" date="2016-08" db="EMBL/GenBank/DDBJ databases">
        <title>Genomes of anaerobic fungi encode conserved fungal cellulosomes for biomass hydrolysis.</title>
        <authorList>
            <consortium name="DOE Joint Genome Institute"/>
            <person name="Haitjema C.H."/>
            <person name="Gilmore S.P."/>
            <person name="Henske J.K."/>
            <person name="Solomon K.V."/>
            <person name="De Groot R."/>
            <person name="Kuo A."/>
            <person name="Mondo S.J."/>
            <person name="Salamov A.A."/>
            <person name="Labutti K."/>
            <person name="Zhao Z."/>
            <person name="Chiniquy J."/>
            <person name="Barry K."/>
            <person name="Brewer H.M."/>
            <person name="Purvine S.O."/>
            <person name="Wright A.T."/>
            <person name="Boxma B."/>
            <person name="Van Alen T."/>
            <person name="Hackstein J.H."/>
            <person name="Baker S.E."/>
            <person name="Grigoriev I.V."/>
            <person name="O'Malley M.A."/>
        </authorList>
    </citation>
    <scope>NUCLEOTIDE SEQUENCE [LARGE SCALE GENOMIC DNA]</scope>
    <source>
        <strain evidence="4">finn</strain>
    </source>
</reference>
<evidence type="ECO:0000256" key="2">
    <source>
        <dbReference type="SAM" id="MobiDB-lite"/>
    </source>
</evidence>
<feature type="compositionally biased region" description="Acidic residues" evidence="2">
    <location>
        <begin position="1119"/>
        <end position="1128"/>
    </location>
</feature>
<feature type="compositionally biased region" description="Low complexity" evidence="2">
    <location>
        <begin position="1596"/>
        <end position="1611"/>
    </location>
</feature>
<feature type="compositionally biased region" description="Low complexity" evidence="2">
    <location>
        <begin position="1129"/>
        <end position="1138"/>
    </location>
</feature>
<feature type="region of interest" description="Disordered" evidence="2">
    <location>
        <begin position="1591"/>
        <end position="1618"/>
    </location>
</feature>
<feature type="region of interest" description="Disordered" evidence="2">
    <location>
        <begin position="765"/>
        <end position="794"/>
    </location>
</feature>
<name>A0A1Y1V708_9FUNG</name>
<dbReference type="PANTHER" id="PTHR31540:SF1">
    <property type="entry name" value="CENTROSOMAL PROTEIN OF 131 KDA"/>
    <property type="match status" value="1"/>
</dbReference>